<evidence type="ECO:0000259" key="1">
    <source>
        <dbReference type="PROSITE" id="PS50112"/>
    </source>
</evidence>
<dbReference type="InterPro" id="IPR035919">
    <property type="entry name" value="EAL_sf"/>
</dbReference>
<dbReference type="Pfam" id="PF00989">
    <property type="entry name" value="PAS"/>
    <property type="match status" value="1"/>
</dbReference>
<dbReference type="PROSITE" id="PS50883">
    <property type="entry name" value="EAL"/>
    <property type="match status" value="1"/>
</dbReference>
<evidence type="ECO:0000313" key="5">
    <source>
        <dbReference type="EMBL" id="MBQ0960039.1"/>
    </source>
</evidence>
<dbReference type="SUPFAM" id="SSF55785">
    <property type="entry name" value="PYP-like sensor domain (PAS domain)"/>
    <property type="match status" value="1"/>
</dbReference>
<dbReference type="InterPro" id="IPR029787">
    <property type="entry name" value="Nucleotide_cyclase"/>
</dbReference>
<dbReference type="InterPro" id="IPR001633">
    <property type="entry name" value="EAL_dom"/>
</dbReference>
<dbReference type="PROSITE" id="PS50112">
    <property type="entry name" value="PAS"/>
    <property type="match status" value="1"/>
</dbReference>
<dbReference type="Gene3D" id="3.30.70.270">
    <property type="match status" value="1"/>
</dbReference>
<dbReference type="SMART" id="SM00267">
    <property type="entry name" value="GGDEF"/>
    <property type="match status" value="1"/>
</dbReference>
<dbReference type="RefSeq" id="WP_210802713.1">
    <property type="nucleotide sequence ID" value="NZ_JAGQDE010000011.1"/>
</dbReference>
<dbReference type="SMART" id="SM00091">
    <property type="entry name" value="PAS"/>
    <property type="match status" value="1"/>
</dbReference>
<dbReference type="NCBIfam" id="TIGR00229">
    <property type="entry name" value="sensory_box"/>
    <property type="match status" value="1"/>
</dbReference>
<evidence type="ECO:0000259" key="2">
    <source>
        <dbReference type="PROSITE" id="PS50113"/>
    </source>
</evidence>
<dbReference type="PANTHER" id="PTHR44757:SF2">
    <property type="entry name" value="BIOFILM ARCHITECTURE MAINTENANCE PROTEIN MBAA"/>
    <property type="match status" value="1"/>
</dbReference>
<dbReference type="PROSITE" id="PS50887">
    <property type="entry name" value="GGDEF"/>
    <property type="match status" value="1"/>
</dbReference>
<protein>
    <submittedName>
        <fullName evidence="5">EAL domain-containing protein</fullName>
    </submittedName>
</protein>
<dbReference type="InterPro" id="IPR043128">
    <property type="entry name" value="Rev_trsase/Diguanyl_cyclase"/>
</dbReference>
<dbReference type="AlphaFoldDB" id="A0A940YIF0"/>
<proteinExistence type="predicted"/>
<keyword evidence="6" id="KW-1185">Reference proteome</keyword>
<dbReference type="Gene3D" id="3.30.450.20">
    <property type="entry name" value="PAS domain"/>
    <property type="match status" value="1"/>
</dbReference>
<feature type="domain" description="EAL" evidence="3">
    <location>
        <begin position="608"/>
        <end position="861"/>
    </location>
</feature>
<dbReference type="SUPFAM" id="SSF55073">
    <property type="entry name" value="Nucleotide cyclase"/>
    <property type="match status" value="1"/>
</dbReference>
<dbReference type="InterPro" id="IPR000014">
    <property type="entry name" value="PAS"/>
</dbReference>
<dbReference type="CDD" id="cd00130">
    <property type="entry name" value="PAS"/>
    <property type="match status" value="1"/>
</dbReference>
<dbReference type="InterPro" id="IPR045812">
    <property type="entry name" value="DAHL"/>
</dbReference>
<dbReference type="Pfam" id="PF00563">
    <property type="entry name" value="EAL"/>
    <property type="match status" value="1"/>
</dbReference>
<dbReference type="CDD" id="cd01949">
    <property type="entry name" value="GGDEF"/>
    <property type="match status" value="1"/>
</dbReference>
<dbReference type="PANTHER" id="PTHR44757">
    <property type="entry name" value="DIGUANYLATE CYCLASE DGCP"/>
    <property type="match status" value="1"/>
</dbReference>
<dbReference type="SUPFAM" id="SSF141868">
    <property type="entry name" value="EAL domain-like"/>
    <property type="match status" value="1"/>
</dbReference>
<dbReference type="PROSITE" id="PS50113">
    <property type="entry name" value="PAC"/>
    <property type="match status" value="1"/>
</dbReference>
<dbReference type="CDD" id="cd01948">
    <property type="entry name" value="EAL"/>
    <property type="match status" value="1"/>
</dbReference>
<evidence type="ECO:0000313" key="6">
    <source>
        <dbReference type="Proteomes" id="UP000678374"/>
    </source>
</evidence>
<dbReference type="Pfam" id="PF00990">
    <property type="entry name" value="GGDEF"/>
    <property type="match status" value="1"/>
</dbReference>
<feature type="domain" description="GGDEF" evidence="4">
    <location>
        <begin position="466"/>
        <end position="599"/>
    </location>
</feature>
<organism evidence="5 6">
    <name type="scientific">Ideonella aquatica</name>
    <dbReference type="NCBI Taxonomy" id="2824119"/>
    <lineage>
        <taxon>Bacteria</taxon>
        <taxon>Pseudomonadati</taxon>
        <taxon>Pseudomonadota</taxon>
        <taxon>Betaproteobacteria</taxon>
        <taxon>Burkholderiales</taxon>
        <taxon>Sphaerotilaceae</taxon>
        <taxon>Ideonella</taxon>
    </lineage>
</organism>
<dbReference type="InterPro" id="IPR013767">
    <property type="entry name" value="PAS_fold"/>
</dbReference>
<dbReference type="InterPro" id="IPR000700">
    <property type="entry name" value="PAS-assoc_C"/>
</dbReference>
<sequence>MSSAAPPPIAWTDRRRWRGRLVIALLMVLAVGLFAVLERGASAVPAAVHAAYSERLHDVRSLNAAVDRDLLAARWQRSRHYDDLTGHTRELAALAAQLAPPPAFLLSRDAPTVAAEADALAAALIEKAELVDQFRRENAVLTNSRNYLESLVRELLDGPQAAHLDAAQRDAIGRYARLLTAGTLSAERHPPPPLILAGPPALAERIAELGRHGAVLVERDARLDALDQQLLALATDARVDALAHHYTAGHARAAAQATRYRQALSAVSVLLAGVVGWLLWHLARARRSLQRTHAELAKLYDAQLAAQQLLTLHATAFRNAHDGITLTDAQGNILDVNPAFTRITGWTREEVIGRNPRVLKSGYHDDAFYREMWRSIADTGRWSGEIWNRNREGAIYPELLSIAAVRDAQGQTRNFVAVFADIGHLKHQERQLKQLAYFDALTELPNRKLLAERLGHAIAQAHHGGRLLAVCLLDLDGFKPINDQWGHEAGDRVLVEIGQRLLRAVRGGDTVARLGGDEFALLLNGLGSVEECEEVLRRLISVVALPLGGLPQSTSVSASIGVTLFPADDEGPDTLLRHADQAMYQAKQAGKRGYRFFNAEEERSQRHRHGHVARLADALRQGELVLHYQPQVDLRAGRVVGAEALIRWQHPQRGLLGPADFLPQIDDAELIESVGDWVIEQALSQLDVWHLAGQRLPVSVNIAGRHLQARDFVDRLRAAQARHPAVADLLALEVLETTALEDIVRTARVIDDCRALGVSVALDDFGAGYSSLSYLKRLPIELIKIDLGFVRELPTDLDNLIIVRGVIELARAFGRQVLAEGIESPLHGRMLLQLDGDLAQGHGIARPMPAGDWLPWLAAWRPDPSWQAVAALHWSDTDRQLLTAEIQLRAWVDQVQRAVLELRPIPHQHFGDPTRCAFGTWFEADGRLRYAAHPQTAQVDALHRRLHREVDRLDSLWREGRHAAMRDGLVALLAVQDELATALLSLQLAVGRPREDARA</sequence>
<name>A0A940YIF0_9BURK</name>
<feature type="domain" description="PAS" evidence="1">
    <location>
        <begin position="316"/>
        <end position="355"/>
    </location>
</feature>
<dbReference type="Gene3D" id="3.20.20.450">
    <property type="entry name" value="EAL domain"/>
    <property type="match status" value="1"/>
</dbReference>
<dbReference type="GO" id="GO:0006355">
    <property type="term" value="P:regulation of DNA-templated transcription"/>
    <property type="evidence" value="ECO:0007669"/>
    <property type="project" value="InterPro"/>
</dbReference>
<gene>
    <name evidence="5" type="ORF">KAK06_13885</name>
</gene>
<dbReference type="NCBIfam" id="TIGR00254">
    <property type="entry name" value="GGDEF"/>
    <property type="match status" value="1"/>
</dbReference>
<dbReference type="Proteomes" id="UP000678374">
    <property type="component" value="Unassembled WGS sequence"/>
</dbReference>
<dbReference type="InterPro" id="IPR035965">
    <property type="entry name" value="PAS-like_dom_sf"/>
</dbReference>
<evidence type="ECO:0000259" key="3">
    <source>
        <dbReference type="PROSITE" id="PS50883"/>
    </source>
</evidence>
<dbReference type="Gene3D" id="1.20.120.30">
    <property type="entry name" value="Aspartate receptor, ligand-binding domain"/>
    <property type="match status" value="1"/>
</dbReference>
<evidence type="ECO:0000259" key="4">
    <source>
        <dbReference type="PROSITE" id="PS50887"/>
    </source>
</evidence>
<dbReference type="InterPro" id="IPR000160">
    <property type="entry name" value="GGDEF_dom"/>
</dbReference>
<dbReference type="Pfam" id="PF19443">
    <property type="entry name" value="DAHL"/>
    <property type="match status" value="1"/>
</dbReference>
<accession>A0A940YIF0</accession>
<dbReference type="SMART" id="SM00052">
    <property type="entry name" value="EAL"/>
    <property type="match status" value="1"/>
</dbReference>
<dbReference type="InterPro" id="IPR052155">
    <property type="entry name" value="Biofilm_reg_signaling"/>
</dbReference>
<dbReference type="EMBL" id="JAGQDE010000011">
    <property type="protein sequence ID" value="MBQ0960039.1"/>
    <property type="molecule type" value="Genomic_DNA"/>
</dbReference>
<feature type="domain" description="PAC" evidence="2">
    <location>
        <begin position="382"/>
        <end position="434"/>
    </location>
</feature>
<comment type="caution">
    <text evidence="5">The sequence shown here is derived from an EMBL/GenBank/DDBJ whole genome shotgun (WGS) entry which is preliminary data.</text>
</comment>
<reference evidence="5" key="1">
    <citation type="submission" date="2021-04" db="EMBL/GenBank/DDBJ databases">
        <title>The genome sequence of Ideonella sp. 4Y11.</title>
        <authorList>
            <person name="Liu Y."/>
        </authorList>
    </citation>
    <scope>NUCLEOTIDE SEQUENCE</scope>
    <source>
        <strain evidence="5">4Y11</strain>
    </source>
</reference>